<evidence type="ECO:0000313" key="3">
    <source>
        <dbReference type="Proteomes" id="UP000030765"/>
    </source>
</evidence>
<name>A0A084VVC9_ANOSI</name>
<sequence length="109" mass="12114">MGYQQDLTLLEGLVRRAIGSTGGRHVTSWLIGSMAFHHGWQWTRTVHRAPNLRDLPEMQNIGPFTLQTGSWCFGLSIHIAPVREALLLGGNGMCDVFRDRCVGAYADSM</sequence>
<dbReference type="VEuPathDB" id="VectorBase:ASIC009485"/>
<accession>A0A084VVC9</accession>
<organism evidence="1">
    <name type="scientific">Anopheles sinensis</name>
    <name type="common">Mosquito</name>
    <dbReference type="NCBI Taxonomy" id="74873"/>
    <lineage>
        <taxon>Eukaryota</taxon>
        <taxon>Metazoa</taxon>
        <taxon>Ecdysozoa</taxon>
        <taxon>Arthropoda</taxon>
        <taxon>Hexapoda</taxon>
        <taxon>Insecta</taxon>
        <taxon>Pterygota</taxon>
        <taxon>Neoptera</taxon>
        <taxon>Endopterygota</taxon>
        <taxon>Diptera</taxon>
        <taxon>Nematocera</taxon>
        <taxon>Culicoidea</taxon>
        <taxon>Culicidae</taxon>
        <taxon>Anophelinae</taxon>
        <taxon>Anopheles</taxon>
    </lineage>
</organism>
<dbReference type="EMBL" id="ATLV01017171">
    <property type="status" value="NOT_ANNOTATED_CDS"/>
    <property type="molecule type" value="Genomic_DNA"/>
</dbReference>
<reference evidence="2" key="2">
    <citation type="submission" date="2020-05" db="UniProtKB">
        <authorList>
            <consortium name="EnsemblMetazoa"/>
        </authorList>
    </citation>
    <scope>IDENTIFICATION</scope>
</reference>
<protein>
    <submittedName>
        <fullName evidence="1 2">Pyrrolo-quinoline quinone</fullName>
    </submittedName>
</protein>
<evidence type="ECO:0000313" key="1">
    <source>
        <dbReference type="EMBL" id="KFB41923.1"/>
    </source>
</evidence>
<dbReference type="AlphaFoldDB" id="A0A084VVC9"/>
<dbReference type="EMBL" id="KE525157">
    <property type="protein sequence ID" value="KFB41923.1"/>
    <property type="molecule type" value="Genomic_DNA"/>
</dbReference>
<dbReference type="EnsemblMetazoa" id="ASIC009485-RA">
    <property type="protein sequence ID" value="ASIC009485-PA"/>
    <property type="gene ID" value="ASIC009485"/>
</dbReference>
<proteinExistence type="predicted"/>
<evidence type="ECO:0000313" key="2">
    <source>
        <dbReference type="EnsemblMetazoa" id="ASIC009485-PA"/>
    </source>
</evidence>
<gene>
    <name evidence="1" type="ORF">ZHAS_00009485</name>
</gene>
<reference evidence="1 3" key="1">
    <citation type="journal article" date="2014" name="BMC Genomics">
        <title>Genome sequence of Anopheles sinensis provides insight into genetics basis of mosquito competence for malaria parasites.</title>
        <authorList>
            <person name="Zhou D."/>
            <person name="Zhang D."/>
            <person name="Ding G."/>
            <person name="Shi L."/>
            <person name="Hou Q."/>
            <person name="Ye Y."/>
            <person name="Xu Y."/>
            <person name="Zhou H."/>
            <person name="Xiong C."/>
            <person name="Li S."/>
            <person name="Yu J."/>
            <person name="Hong S."/>
            <person name="Yu X."/>
            <person name="Zou P."/>
            <person name="Chen C."/>
            <person name="Chang X."/>
            <person name="Wang W."/>
            <person name="Lv Y."/>
            <person name="Sun Y."/>
            <person name="Ma L."/>
            <person name="Shen B."/>
            <person name="Zhu C."/>
        </authorList>
    </citation>
    <scope>NUCLEOTIDE SEQUENCE [LARGE SCALE GENOMIC DNA]</scope>
</reference>
<dbReference type="Proteomes" id="UP000030765">
    <property type="component" value="Unassembled WGS sequence"/>
</dbReference>
<keyword evidence="3" id="KW-1185">Reference proteome</keyword>